<reference evidence="3" key="1">
    <citation type="submission" date="2021-06" db="EMBL/GenBank/DDBJ databases">
        <authorList>
            <person name="Kallberg Y."/>
            <person name="Tangrot J."/>
            <person name="Rosling A."/>
        </authorList>
    </citation>
    <scope>NUCLEOTIDE SEQUENCE</scope>
    <source>
        <strain evidence="3">FL130A</strain>
    </source>
</reference>
<evidence type="ECO:0000256" key="1">
    <source>
        <dbReference type="ARBA" id="ARBA00022833"/>
    </source>
</evidence>
<dbReference type="AlphaFoldDB" id="A0A9N9HW06"/>
<dbReference type="PANTHER" id="PTHR43530:SF1">
    <property type="entry name" value="QUEUINE TRNA-RIBOSYLTRANSFERASE CATALYTIC SUBUNIT 1"/>
    <property type="match status" value="1"/>
</dbReference>
<evidence type="ECO:0000259" key="2">
    <source>
        <dbReference type="Pfam" id="PF01702"/>
    </source>
</evidence>
<name>A0A9N9HW06_9GLOM</name>
<gene>
    <name evidence="3" type="ORF">ALEPTO_LOCUS11844</name>
</gene>
<dbReference type="PANTHER" id="PTHR43530">
    <property type="entry name" value="QUEUINE TRNA-RIBOSYLTRANSFERASE CATALYTIC SUBUNIT 1"/>
    <property type="match status" value="1"/>
</dbReference>
<dbReference type="NCBIfam" id="TIGR00449">
    <property type="entry name" value="tgt_general"/>
    <property type="match status" value="1"/>
</dbReference>
<protein>
    <submittedName>
        <fullName evidence="3">3017_t:CDS:1</fullName>
    </submittedName>
</protein>
<evidence type="ECO:0000313" key="3">
    <source>
        <dbReference type="EMBL" id="CAG8708889.1"/>
    </source>
</evidence>
<comment type="caution">
    <text evidence="3">The sequence shown here is derived from an EMBL/GenBank/DDBJ whole genome shotgun (WGS) entry which is preliminary data.</text>
</comment>
<accession>A0A9N9HW06</accession>
<dbReference type="InterPro" id="IPR036511">
    <property type="entry name" value="TGT-like_sf"/>
</dbReference>
<dbReference type="GO" id="GO:0005829">
    <property type="term" value="C:cytosol"/>
    <property type="evidence" value="ECO:0007669"/>
    <property type="project" value="TreeGrafter"/>
</dbReference>
<dbReference type="SUPFAM" id="SSF51713">
    <property type="entry name" value="tRNA-guanine transglycosylase"/>
    <property type="match status" value="1"/>
</dbReference>
<organism evidence="3 4">
    <name type="scientific">Ambispora leptoticha</name>
    <dbReference type="NCBI Taxonomy" id="144679"/>
    <lineage>
        <taxon>Eukaryota</taxon>
        <taxon>Fungi</taxon>
        <taxon>Fungi incertae sedis</taxon>
        <taxon>Mucoromycota</taxon>
        <taxon>Glomeromycotina</taxon>
        <taxon>Glomeromycetes</taxon>
        <taxon>Archaeosporales</taxon>
        <taxon>Ambisporaceae</taxon>
        <taxon>Ambispora</taxon>
    </lineage>
</organism>
<evidence type="ECO:0000313" key="4">
    <source>
        <dbReference type="Proteomes" id="UP000789508"/>
    </source>
</evidence>
<dbReference type="OrthoDB" id="10249838at2759"/>
<proteinExistence type="predicted"/>
<keyword evidence="1" id="KW-0862">Zinc</keyword>
<sequence length="145" mass="16560">MGVGYAEDLVVCVALGIDMFDCVFPTRTARFGNALTSKGTLNIKSNKFAHDFSPIEETCDCITCKSFTRAYIHTLATRETVGCHLLTLHNLSYQLRLMRSIREAIIEDRYPEFIQKFFKELFGGREKYPEWAVNALRSVNIELLP</sequence>
<feature type="domain" description="tRNA-guanine(15) transglycosylase-like" evidence="2">
    <location>
        <begin position="1"/>
        <end position="120"/>
    </location>
</feature>
<dbReference type="GO" id="GO:0006400">
    <property type="term" value="P:tRNA modification"/>
    <property type="evidence" value="ECO:0007669"/>
    <property type="project" value="InterPro"/>
</dbReference>
<dbReference type="Gene3D" id="3.20.20.105">
    <property type="entry name" value="Queuine tRNA-ribosyltransferase-like"/>
    <property type="match status" value="1"/>
</dbReference>
<dbReference type="Pfam" id="PF01702">
    <property type="entry name" value="TGT"/>
    <property type="match status" value="1"/>
</dbReference>
<dbReference type="GO" id="GO:0008479">
    <property type="term" value="F:tRNA-guanosine(34) queuine transglycosylase activity"/>
    <property type="evidence" value="ECO:0007669"/>
    <property type="project" value="TreeGrafter"/>
</dbReference>
<keyword evidence="4" id="KW-1185">Reference proteome</keyword>
<dbReference type="InterPro" id="IPR002616">
    <property type="entry name" value="tRNA_ribo_trans-like"/>
</dbReference>
<dbReference type="EMBL" id="CAJVPS010021833">
    <property type="protein sequence ID" value="CAG8708889.1"/>
    <property type="molecule type" value="Genomic_DNA"/>
</dbReference>
<dbReference type="Proteomes" id="UP000789508">
    <property type="component" value="Unassembled WGS sequence"/>
</dbReference>